<accession>A0A146JXQ7</accession>
<gene>
    <name evidence="2" type="ORF">TPC1_31053</name>
</gene>
<proteinExistence type="predicted"/>
<reference evidence="2" key="1">
    <citation type="submission" date="2015-07" db="EMBL/GenBank/DDBJ databases">
        <title>Adaptation to a free-living lifestyle via gene acquisitions in the diplomonad Trepomonas sp. PC1.</title>
        <authorList>
            <person name="Xu F."/>
            <person name="Jerlstrom-Hultqvist J."/>
            <person name="Kolisko M."/>
            <person name="Simpson A.G.B."/>
            <person name="Roger A.J."/>
            <person name="Svard S.G."/>
            <person name="Andersson J.O."/>
        </authorList>
    </citation>
    <scope>NUCLEOTIDE SEQUENCE</scope>
    <source>
        <strain evidence="2">PC1</strain>
    </source>
</reference>
<dbReference type="EMBL" id="GDID01007154">
    <property type="protein sequence ID" value="JAP89452.1"/>
    <property type="molecule type" value="Transcribed_RNA"/>
</dbReference>
<feature type="compositionally biased region" description="Basic and acidic residues" evidence="1">
    <location>
        <begin position="292"/>
        <end position="308"/>
    </location>
</feature>
<evidence type="ECO:0000313" key="2">
    <source>
        <dbReference type="EMBL" id="JAP89452.1"/>
    </source>
</evidence>
<feature type="compositionally biased region" description="Polar residues" evidence="1">
    <location>
        <begin position="309"/>
        <end position="320"/>
    </location>
</feature>
<evidence type="ECO:0000256" key="1">
    <source>
        <dbReference type="SAM" id="MobiDB-lite"/>
    </source>
</evidence>
<name>A0A146JXQ7_9EUKA</name>
<organism evidence="2">
    <name type="scientific">Trepomonas sp. PC1</name>
    <dbReference type="NCBI Taxonomy" id="1076344"/>
    <lineage>
        <taxon>Eukaryota</taxon>
        <taxon>Metamonada</taxon>
        <taxon>Diplomonadida</taxon>
        <taxon>Hexamitidae</taxon>
        <taxon>Hexamitinae</taxon>
        <taxon>Trepomonas</taxon>
    </lineage>
</organism>
<sequence length="404" mass="47284">FTDPITIIAMRRLGYEQRHLSVKHCQAYQTRQGLCTILGEIQKQCEGNVRRLLDMAKNIQLFGCFEAELCDLPSVPSCKVIQASGRVYVKQATILPQSKMAAALAISQRQSDQNLEKNQKQALQLSQTLGELQQKQRLVIDGKRAYSQQVRLRSQWALEMQQFAVDQKRQKLELQSQNRAQSAKLFSAQKTQYQIEKLTLEVEKQQNASVKKAQNEQLFLQQNSENVIQSQNKVQKAFQQKQQSLENIKEFEQQMFSKQKLTMENFQTKKTAQHNGQKQILEEKEAQLQKKLQEKQQSQKEFQKELQTKNHTQNTSVKEQSAQKRETEQMIKQIDTEMIGIRNNIALAKKNEKIEEIKEIWKARNENNRTKSQIIKERTQNKANYIRKMQEQWKHGTFLISDKM</sequence>
<protein>
    <submittedName>
        <fullName evidence="2">Uncharacterized protein</fullName>
    </submittedName>
</protein>
<feature type="region of interest" description="Disordered" evidence="1">
    <location>
        <begin position="292"/>
        <end position="326"/>
    </location>
</feature>
<dbReference type="AlphaFoldDB" id="A0A146JXQ7"/>
<feature type="non-terminal residue" evidence="2">
    <location>
        <position position="1"/>
    </location>
</feature>